<organism evidence="2 3">
    <name type="scientific">Peribacillus psychrosaccharolyticus</name>
    <name type="common">Bacillus psychrosaccharolyticus</name>
    <dbReference type="NCBI Taxonomy" id="1407"/>
    <lineage>
        <taxon>Bacteria</taxon>
        <taxon>Bacillati</taxon>
        <taxon>Bacillota</taxon>
        <taxon>Bacilli</taxon>
        <taxon>Bacillales</taxon>
        <taxon>Bacillaceae</taxon>
        <taxon>Peribacillus</taxon>
    </lineage>
</organism>
<dbReference type="AlphaFoldDB" id="A0A974NNB2"/>
<dbReference type="InterPro" id="IPR029059">
    <property type="entry name" value="AB_hydrolase_5"/>
</dbReference>
<protein>
    <submittedName>
        <fullName evidence="2">Alpha/beta hydrolase</fullName>
    </submittedName>
</protein>
<keyword evidence="3" id="KW-1185">Reference proteome</keyword>
<keyword evidence="2" id="KW-0378">Hydrolase</keyword>
<dbReference type="Proteomes" id="UP000595254">
    <property type="component" value="Chromosome"/>
</dbReference>
<dbReference type="GO" id="GO:0016787">
    <property type="term" value="F:hydrolase activity"/>
    <property type="evidence" value="ECO:0007669"/>
    <property type="project" value="UniProtKB-KW"/>
</dbReference>
<proteinExistence type="predicted"/>
<dbReference type="Gene3D" id="3.40.50.1820">
    <property type="entry name" value="alpha/beta hydrolase"/>
    <property type="match status" value="1"/>
</dbReference>
<name>A0A974NNB2_PERPY</name>
<reference evidence="2 3" key="1">
    <citation type="submission" date="2021-01" db="EMBL/GenBank/DDBJ databases">
        <title>FDA dAtabase for Regulatory Grade micrObial Sequences (FDA-ARGOS): Supporting development and validation of Infectious Disease Dx tests.</title>
        <authorList>
            <person name="Nelson B."/>
            <person name="Plummer A."/>
            <person name="Tallon L."/>
            <person name="Sadzewicz L."/>
            <person name="Zhao X."/>
            <person name="Boylan J."/>
            <person name="Ott S."/>
            <person name="Bowen H."/>
            <person name="Vavikolanu K."/>
            <person name="Mehta A."/>
            <person name="Aluvathingal J."/>
            <person name="Nadendla S."/>
            <person name="Myers T."/>
            <person name="Yan Y."/>
            <person name="Sichtig H."/>
        </authorList>
    </citation>
    <scope>NUCLEOTIDE SEQUENCE [LARGE SCALE GENOMIC DNA]</scope>
    <source>
        <strain evidence="2 3">FDAARGOS_1161</strain>
    </source>
</reference>
<evidence type="ECO:0000313" key="2">
    <source>
        <dbReference type="EMBL" id="QQT00888.1"/>
    </source>
</evidence>
<gene>
    <name evidence="2" type="ORF">I6J18_02930</name>
</gene>
<accession>A0A974NNB2</accession>
<dbReference type="EMBL" id="CP068053">
    <property type="protein sequence ID" value="QQT00888.1"/>
    <property type="molecule type" value="Genomic_DNA"/>
</dbReference>
<feature type="domain" description="Alpha/beta hydrolase fold-5" evidence="1">
    <location>
        <begin position="64"/>
        <end position="229"/>
    </location>
</feature>
<dbReference type="SUPFAM" id="SSF53474">
    <property type="entry name" value="alpha/beta-Hydrolases"/>
    <property type="match status" value="1"/>
</dbReference>
<dbReference type="KEGG" id="ppsr:I6J18_02930"/>
<sequence>MRKFLKICGLLVVILLAGGFAGFYIWSQFTYDGTDQLEALVPIDEIDVVDNWLVLTPKEKAKGGIVLYPGAKVEPAAYRYYAQGLADAGYLVVIPQMTFNFAIFNQNIAEDVMEQYPEIDNWYVEGHSLGGVAASDFAYTHQEEIRGVILLGSYPADSTDFSDTDIPMLSLFAEHDGLSTPEKIEETKSLLSTDVLLHQIEGGNHAGFGMYGSQKGDNDATISVKEQQDEMIKTTTDWLNKYDEE</sequence>
<dbReference type="Pfam" id="PF12695">
    <property type="entry name" value="Abhydrolase_5"/>
    <property type="match status" value="1"/>
</dbReference>
<evidence type="ECO:0000313" key="3">
    <source>
        <dbReference type="Proteomes" id="UP000595254"/>
    </source>
</evidence>
<dbReference type="RefSeq" id="WP_040375757.1">
    <property type="nucleotide sequence ID" value="NZ_CP068053.1"/>
</dbReference>
<evidence type="ECO:0000259" key="1">
    <source>
        <dbReference type="Pfam" id="PF12695"/>
    </source>
</evidence>
<dbReference type="InterPro" id="IPR029058">
    <property type="entry name" value="AB_hydrolase_fold"/>
</dbReference>